<organism evidence="2 3">
    <name type="scientific">Candidatus Litorirhabdus singularis</name>
    <dbReference type="NCBI Taxonomy" id="2518993"/>
    <lineage>
        <taxon>Bacteria</taxon>
        <taxon>Pseudomonadati</taxon>
        <taxon>Pseudomonadota</taxon>
        <taxon>Gammaproteobacteria</taxon>
        <taxon>Cellvibrionales</taxon>
        <taxon>Halieaceae</taxon>
        <taxon>Candidatus Litorirhabdus</taxon>
    </lineage>
</organism>
<evidence type="ECO:0000313" key="3">
    <source>
        <dbReference type="Proteomes" id="UP001143362"/>
    </source>
</evidence>
<gene>
    <name evidence="2" type="ORF">EYC98_21545</name>
</gene>
<accession>A0ABT3TM97</accession>
<dbReference type="Gene3D" id="1.20.1050.10">
    <property type="match status" value="1"/>
</dbReference>
<dbReference type="RefSeq" id="WP_279247493.1">
    <property type="nucleotide sequence ID" value="NZ_SHNN01000009.1"/>
</dbReference>
<dbReference type="Pfam" id="PF14497">
    <property type="entry name" value="GST_C_3"/>
    <property type="match status" value="1"/>
</dbReference>
<dbReference type="Proteomes" id="UP001143362">
    <property type="component" value="Unassembled WGS sequence"/>
</dbReference>
<reference evidence="2" key="1">
    <citation type="submission" date="2019-02" db="EMBL/GenBank/DDBJ databases">
        <authorList>
            <person name="Li S.-H."/>
        </authorList>
    </citation>
    <scope>NUCLEOTIDE SEQUENCE</scope>
    <source>
        <strain evidence="2">IMCC14734</strain>
    </source>
</reference>
<dbReference type="EMBL" id="SHNN01000009">
    <property type="protein sequence ID" value="MCX2983452.1"/>
    <property type="molecule type" value="Genomic_DNA"/>
</dbReference>
<proteinExistence type="predicted"/>
<evidence type="ECO:0000313" key="2">
    <source>
        <dbReference type="EMBL" id="MCX2983452.1"/>
    </source>
</evidence>
<dbReference type="SUPFAM" id="SSF47616">
    <property type="entry name" value="GST C-terminal domain-like"/>
    <property type="match status" value="1"/>
</dbReference>
<comment type="caution">
    <text evidence="2">The sequence shown here is derived from an EMBL/GenBank/DDBJ whole genome shotgun (WGS) entry which is preliminary data.</text>
</comment>
<dbReference type="PANTHER" id="PTHR12289">
    <property type="entry name" value="METAXIN RELATED"/>
    <property type="match status" value="1"/>
</dbReference>
<dbReference type="PANTHER" id="PTHR12289:SF67">
    <property type="match status" value="1"/>
</dbReference>
<dbReference type="CDD" id="cd00299">
    <property type="entry name" value="GST_C_family"/>
    <property type="match status" value="1"/>
</dbReference>
<evidence type="ECO:0000259" key="1">
    <source>
        <dbReference type="Pfam" id="PF14497"/>
    </source>
</evidence>
<dbReference type="InterPro" id="IPR050931">
    <property type="entry name" value="Mito_Protein_Transport_Metaxin"/>
</dbReference>
<dbReference type="InterPro" id="IPR036282">
    <property type="entry name" value="Glutathione-S-Trfase_C_sf"/>
</dbReference>
<name>A0ABT3TM97_9GAMM</name>
<keyword evidence="3" id="KW-1185">Reference proteome</keyword>
<dbReference type="InterPro" id="IPR004046">
    <property type="entry name" value="GST_C"/>
</dbReference>
<sequence>MQRSVIPSDAALVFVDYLLEDYGDEWLTKAMFHYRWAHQADCDKAGVLLPMQHPFEVSEERSEQAQRAFRERQISRLYVVGSNEVTADVIENTYRDFLQAFDSILCQRPYLFGRRPSSADFALYGQLTQLASFDPTPMKLTLETAPRVSAWVNRMDDLSGLHVDQSGWFERDQLLDSLRPLLTEIGRSYVPVMLANAQAVICGDKDIHVNVDGKTWLQPTFPYQARCVQWIQEQYLALAGSDRRWVDVLLSGTGCEAMFNG</sequence>
<protein>
    <submittedName>
        <fullName evidence="2">Glutathione S-transferase domain-containing protein</fullName>
    </submittedName>
</protein>
<feature type="domain" description="Glutathione S-transferase C-terminal" evidence="1">
    <location>
        <begin position="86"/>
        <end position="159"/>
    </location>
</feature>